<dbReference type="STRING" id="7244.B4M473"/>
<feature type="compositionally biased region" description="Basic residues" evidence="1">
    <location>
        <begin position="257"/>
        <end position="283"/>
    </location>
</feature>
<feature type="region of interest" description="Disordered" evidence="1">
    <location>
        <begin position="429"/>
        <end position="461"/>
    </location>
</feature>
<feature type="compositionally biased region" description="Basic residues" evidence="1">
    <location>
        <begin position="1022"/>
        <end position="1031"/>
    </location>
</feature>
<sequence length="1031" mass="108617">MERRYSLSNSPRLSKPMADSTWIDGMPARQRTAAQQLHTNLGSRERSNSSICLSNSYTNGSPQHRSLHQLSRTSTSVSKMTRQRLNLSQLDPKTFADVHSSGLASRIVEYQRESGRGLQRSISFNNVYNPFTQPRRSSIAVSPLCHKPSLPSVSMTRIAPPERSFYCGNTLPSLLRSNSLLGVEKVSDQLSRENRPIMHPPPLQHESEPTRSVLEELKEISRKRINSGEIQPNEYNSKKSCNRMADYVDHHHQQQQQHHRQHHQQHHQQQHHQQHHQQFHPHHQMSMLQPQSGFKRQRELTVSVPLRLHHPPIALPQHQHPHQALHMPAHHFAASVSPQQSPEQLAKRRNCSYSNDIASSLSSSKLHSNKRKLYDKRATSNTSTNNANASSGSNSSGSSETSPRQQAAKIQRNQQPSTVDLRLEHLSRTQSTPITALPVTAAQRTVSAPVVQTRHEPAKPKLTLFNAQQRQQQQQERQLEQDLDSPDVDANEYAGIQFVKPKQQHTLGASKNSHLERTQKTKLALMLSSLRGEIYQDETAADEADAMPVKATVAAAPATTTATVTGVTTTTTTTKPTSSEPSKIFSFGNNTTTPAATPIFGSASASAATPIFGSGPAATTTPIFGSAAASTATPVFGSATATTAQPAFSFGGAATPAAAAETAAPSAANSSNLFAFGGANKPVAKATPFTLPNKASSNGGSSVFSFGGGNGDGPKMGATATTAGSAPSAANSFSFNSTTATAAAPAAATNTFSFNATAKQTPIFGSNNATESKPFAFGGNAGAQQQDQQPQQTTSATAAAGAQTQQQQQAGGFSFAAVAQKSETTNLFSSPAASTGVVKPSFNFGGNTGPSTASGAAGTASAPANGLGAFAAPAQPANSPPNLFTFGGNATTNNAPTAGGNLFANAVAAAQNHQQQAKPGGFSFSANNSNNAAAPAGNANTPFAFGGITSTPQSSNVAKPFTFGNPTASNIFGSPSTTAAATNGGANNFGGAATPTSAPGMPGTPQQMNPFAPPSTPESRPIRRATRRLKK</sequence>
<organism evidence="2 3">
    <name type="scientific">Drosophila virilis</name>
    <name type="common">Fruit fly</name>
    <dbReference type="NCBI Taxonomy" id="7244"/>
    <lineage>
        <taxon>Eukaryota</taxon>
        <taxon>Metazoa</taxon>
        <taxon>Ecdysozoa</taxon>
        <taxon>Arthropoda</taxon>
        <taxon>Hexapoda</taxon>
        <taxon>Insecta</taxon>
        <taxon>Pterygota</taxon>
        <taxon>Neoptera</taxon>
        <taxon>Endopterygota</taxon>
        <taxon>Diptera</taxon>
        <taxon>Brachycera</taxon>
        <taxon>Muscomorpha</taxon>
        <taxon>Ephydroidea</taxon>
        <taxon>Drosophilidae</taxon>
        <taxon>Drosophila</taxon>
    </lineage>
</organism>
<feature type="compositionally biased region" description="Low complexity" evidence="1">
    <location>
        <begin position="379"/>
        <end position="399"/>
    </location>
</feature>
<evidence type="ECO:0000256" key="1">
    <source>
        <dbReference type="SAM" id="MobiDB-lite"/>
    </source>
</evidence>
<dbReference type="EMBL" id="CH940652">
    <property type="protein sequence ID" value="EDW59434.2"/>
    <property type="molecule type" value="Genomic_DNA"/>
</dbReference>
<feature type="compositionally biased region" description="Low complexity" evidence="1">
    <location>
        <begin position="982"/>
        <end position="994"/>
    </location>
</feature>
<feature type="region of interest" description="Disordered" evidence="1">
    <location>
        <begin position="765"/>
        <end position="803"/>
    </location>
</feature>
<dbReference type="eggNOG" id="KOG1721">
    <property type="taxonomic scope" value="Eukaryota"/>
</dbReference>
<feature type="region of interest" description="Disordered" evidence="1">
    <location>
        <begin position="249"/>
        <end position="299"/>
    </location>
</feature>
<gene>
    <name evidence="2" type="primary">Dvir\GJ10887</name>
    <name evidence="2" type="ORF">Dvir_GJ10887</name>
</gene>
<evidence type="ECO:0000313" key="3">
    <source>
        <dbReference type="Proteomes" id="UP000008792"/>
    </source>
</evidence>
<accession>B4M473</accession>
<evidence type="ECO:0000313" key="2">
    <source>
        <dbReference type="EMBL" id="EDW59434.2"/>
    </source>
</evidence>
<dbReference type="InParanoid" id="B4M473"/>
<proteinExistence type="predicted"/>
<dbReference type="HOGENOM" id="CLU_005848_0_0_1"/>
<feature type="region of interest" description="Disordered" evidence="1">
    <location>
        <begin position="377"/>
        <end position="417"/>
    </location>
</feature>
<dbReference type="Proteomes" id="UP000008792">
    <property type="component" value="Unassembled WGS sequence"/>
</dbReference>
<protein>
    <submittedName>
        <fullName evidence="2">Uncharacterized protein</fullName>
    </submittedName>
</protein>
<dbReference type="OrthoDB" id="7765355at2759"/>
<name>B4M473_DROVI</name>
<feature type="region of interest" description="Disordered" evidence="1">
    <location>
        <begin position="982"/>
        <end position="1031"/>
    </location>
</feature>
<dbReference type="AlphaFoldDB" id="B4M473"/>
<keyword evidence="3" id="KW-1185">Reference proteome</keyword>
<feature type="compositionally biased region" description="Low complexity" evidence="1">
    <location>
        <begin position="775"/>
        <end position="803"/>
    </location>
</feature>
<reference evidence="2 3" key="1">
    <citation type="journal article" date="2007" name="Nature">
        <title>Evolution of genes and genomes on the Drosophila phylogeny.</title>
        <authorList>
            <consortium name="Drosophila 12 Genomes Consortium"/>
            <person name="Clark A.G."/>
            <person name="Eisen M.B."/>
            <person name="Smith D.R."/>
            <person name="Bergman C.M."/>
            <person name="Oliver B."/>
            <person name="Markow T.A."/>
            <person name="Kaufman T.C."/>
            <person name="Kellis M."/>
            <person name="Gelbart W."/>
            <person name="Iyer V.N."/>
            <person name="Pollard D.A."/>
            <person name="Sackton T.B."/>
            <person name="Larracuente A.M."/>
            <person name="Singh N.D."/>
            <person name="Abad J.P."/>
            <person name="Abt D.N."/>
            <person name="Adryan B."/>
            <person name="Aguade M."/>
            <person name="Akashi H."/>
            <person name="Anderson W.W."/>
            <person name="Aquadro C.F."/>
            <person name="Ardell D.H."/>
            <person name="Arguello R."/>
            <person name="Artieri C.G."/>
            <person name="Barbash D.A."/>
            <person name="Barker D."/>
            <person name="Barsanti P."/>
            <person name="Batterham P."/>
            <person name="Batzoglou S."/>
            <person name="Begun D."/>
            <person name="Bhutkar A."/>
            <person name="Blanco E."/>
            <person name="Bosak S.A."/>
            <person name="Bradley R.K."/>
            <person name="Brand A.D."/>
            <person name="Brent M.R."/>
            <person name="Brooks A.N."/>
            <person name="Brown R.H."/>
            <person name="Butlin R.K."/>
            <person name="Caggese C."/>
            <person name="Calvi B.R."/>
            <person name="Bernardo de Carvalho A."/>
            <person name="Caspi A."/>
            <person name="Castrezana S."/>
            <person name="Celniker S.E."/>
            <person name="Chang J.L."/>
            <person name="Chapple C."/>
            <person name="Chatterji S."/>
            <person name="Chinwalla A."/>
            <person name="Civetta A."/>
            <person name="Clifton S.W."/>
            <person name="Comeron J.M."/>
            <person name="Costello J.C."/>
            <person name="Coyne J.A."/>
            <person name="Daub J."/>
            <person name="David R.G."/>
            <person name="Delcher A.L."/>
            <person name="Delehaunty K."/>
            <person name="Do C.B."/>
            <person name="Ebling H."/>
            <person name="Edwards K."/>
            <person name="Eickbush T."/>
            <person name="Evans J.D."/>
            <person name="Filipski A."/>
            <person name="Findeiss S."/>
            <person name="Freyhult E."/>
            <person name="Fulton L."/>
            <person name="Fulton R."/>
            <person name="Garcia A.C."/>
            <person name="Gardiner A."/>
            <person name="Garfield D.A."/>
            <person name="Garvin B.E."/>
            <person name="Gibson G."/>
            <person name="Gilbert D."/>
            <person name="Gnerre S."/>
            <person name="Godfrey J."/>
            <person name="Good R."/>
            <person name="Gotea V."/>
            <person name="Gravely B."/>
            <person name="Greenberg A.J."/>
            <person name="Griffiths-Jones S."/>
            <person name="Gross S."/>
            <person name="Guigo R."/>
            <person name="Gustafson E.A."/>
            <person name="Haerty W."/>
            <person name="Hahn M.W."/>
            <person name="Halligan D.L."/>
            <person name="Halpern A.L."/>
            <person name="Halter G.M."/>
            <person name="Han M.V."/>
            <person name="Heger A."/>
            <person name="Hillier L."/>
            <person name="Hinrichs A.S."/>
            <person name="Holmes I."/>
            <person name="Hoskins R.A."/>
            <person name="Hubisz M.J."/>
            <person name="Hultmark D."/>
            <person name="Huntley M.A."/>
            <person name="Jaffe D.B."/>
            <person name="Jagadeeshan S."/>
            <person name="Jeck W.R."/>
            <person name="Johnson J."/>
            <person name="Jones C.D."/>
            <person name="Jordan W.C."/>
            <person name="Karpen G.H."/>
            <person name="Kataoka E."/>
            <person name="Keightley P.D."/>
            <person name="Kheradpour P."/>
            <person name="Kirkness E.F."/>
            <person name="Koerich L.B."/>
            <person name="Kristiansen K."/>
            <person name="Kudrna D."/>
            <person name="Kulathinal R.J."/>
            <person name="Kumar S."/>
            <person name="Kwok R."/>
            <person name="Lander E."/>
            <person name="Langley C.H."/>
            <person name="Lapoint R."/>
            <person name="Lazzaro B.P."/>
            <person name="Lee S.J."/>
            <person name="Levesque L."/>
            <person name="Li R."/>
            <person name="Lin C.F."/>
            <person name="Lin M.F."/>
            <person name="Lindblad-Toh K."/>
            <person name="Llopart A."/>
            <person name="Long M."/>
            <person name="Low L."/>
            <person name="Lozovsky E."/>
            <person name="Lu J."/>
            <person name="Luo M."/>
            <person name="Machado C.A."/>
            <person name="Makalowski W."/>
            <person name="Marzo M."/>
            <person name="Matsuda M."/>
            <person name="Matzkin L."/>
            <person name="McAllister B."/>
            <person name="McBride C.S."/>
            <person name="McKernan B."/>
            <person name="McKernan K."/>
            <person name="Mendez-Lago M."/>
            <person name="Minx P."/>
            <person name="Mollenhauer M.U."/>
            <person name="Montooth K."/>
            <person name="Mount S.M."/>
            <person name="Mu X."/>
            <person name="Myers E."/>
            <person name="Negre B."/>
            <person name="Newfeld S."/>
            <person name="Nielsen R."/>
            <person name="Noor M.A."/>
            <person name="O'Grady P."/>
            <person name="Pachter L."/>
            <person name="Papaceit M."/>
            <person name="Parisi M.J."/>
            <person name="Parisi M."/>
            <person name="Parts L."/>
            <person name="Pedersen J.S."/>
            <person name="Pesole G."/>
            <person name="Phillippy A.M."/>
            <person name="Ponting C.P."/>
            <person name="Pop M."/>
            <person name="Porcelli D."/>
            <person name="Powell J.R."/>
            <person name="Prohaska S."/>
            <person name="Pruitt K."/>
            <person name="Puig M."/>
            <person name="Quesneville H."/>
            <person name="Ram K.R."/>
            <person name="Rand D."/>
            <person name="Rasmussen M.D."/>
            <person name="Reed L.K."/>
            <person name="Reenan R."/>
            <person name="Reily A."/>
            <person name="Remington K.A."/>
            <person name="Rieger T.T."/>
            <person name="Ritchie M.G."/>
            <person name="Robin C."/>
            <person name="Rogers Y.H."/>
            <person name="Rohde C."/>
            <person name="Rozas J."/>
            <person name="Rubenfield M.J."/>
            <person name="Ruiz A."/>
            <person name="Russo S."/>
            <person name="Salzberg S.L."/>
            <person name="Sanchez-Gracia A."/>
            <person name="Saranga D.J."/>
            <person name="Sato H."/>
            <person name="Schaeffer S.W."/>
            <person name="Schatz M.C."/>
            <person name="Schlenke T."/>
            <person name="Schwartz R."/>
            <person name="Segarra C."/>
            <person name="Singh R.S."/>
            <person name="Sirot L."/>
            <person name="Sirota M."/>
            <person name="Sisneros N.B."/>
            <person name="Smith C.D."/>
            <person name="Smith T.F."/>
            <person name="Spieth J."/>
            <person name="Stage D.E."/>
            <person name="Stark A."/>
            <person name="Stephan W."/>
            <person name="Strausberg R.L."/>
            <person name="Strempel S."/>
            <person name="Sturgill D."/>
            <person name="Sutton G."/>
            <person name="Sutton G.G."/>
            <person name="Tao W."/>
            <person name="Teichmann S."/>
            <person name="Tobari Y.N."/>
            <person name="Tomimura Y."/>
            <person name="Tsolas J.M."/>
            <person name="Valente V.L."/>
            <person name="Venter E."/>
            <person name="Venter J.C."/>
            <person name="Vicario S."/>
            <person name="Vieira F.G."/>
            <person name="Vilella A.J."/>
            <person name="Villasante A."/>
            <person name="Walenz B."/>
            <person name="Wang J."/>
            <person name="Wasserman M."/>
            <person name="Watts T."/>
            <person name="Wilson D."/>
            <person name="Wilson R.K."/>
            <person name="Wing R.A."/>
            <person name="Wolfner M.F."/>
            <person name="Wong A."/>
            <person name="Wong G.K."/>
            <person name="Wu C.I."/>
            <person name="Wu G."/>
            <person name="Yamamoto D."/>
            <person name="Yang H.P."/>
            <person name="Yang S.P."/>
            <person name="Yorke J.A."/>
            <person name="Yoshida K."/>
            <person name="Zdobnov E."/>
            <person name="Zhang P."/>
            <person name="Zhang Y."/>
            <person name="Zimin A.V."/>
            <person name="Baldwin J."/>
            <person name="Abdouelleil A."/>
            <person name="Abdulkadir J."/>
            <person name="Abebe A."/>
            <person name="Abera B."/>
            <person name="Abreu J."/>
            <person name="Acer S.C."/>
            <person name="Aftuck L."/>
            <person name="Alexander A."/>
            <person name="An P."/>
            <person name="Anderson E."/>
            <person name="Anderson S."/>
            <person name="Arachi H."/>
            <person name="Azer M."/>
            <person name="Bachantsang P."/>
            <person name="Barry A."/>
            <person name="Bayul T."/>
            <person name="Berlin A."/>
            <person name="Bessette D."/>
            <person name="Bloom T."/>
            <person name="Blye J."/>
            <person name="Boguslavskiy L."/>
            <person name="Bonnet C."/>
            <person name="Boukhgalter B."/>
            <person name="Bourzgui I."/>
            <person name="Brown A."/>
            <person name="Cahill P."/>
            <person name="Channer S."/>
            <person name="Cheshatsang Y."/>
            <person name="Chuda L."/>
            <person name="Citroen M."/>
            <person name="Collymore A."/>
            <person name="Cooke P."/>
            <person name="Costello M."/>
            <person name="D'Aco K."/>
            <person name="Daza R."/>
            <person name="De Haan G."/>
            <person name="DeGray S."/>
            <person name="DeMaso C."/>
            <person name="Dhargay N."/>
            <person name="Dooley K."/>
            <person name="Dooley E."/>
            <person name="Doricent M."/>
            <person name="Dorje P."/>
            <person name="Dorjee K."/>
            <person name="Dupes A."/>
            <person name="Elong R."/>
            <person name="Falk J."/>
            <person name="Farina A."/>
            <person name="Faro S."/>
            <person name="Ferguson D."/>
            <person name="Fisher S."/>
            <person name="Foley C.D."/>
            <person name="Franke A."/>
            <person name="Friedrich D."/>
            <person name="Gadbois L."/>
            <person name="Gearin G."/>
            <person name="Gearin C.R."/>
            <person name="Giannoukos G."/>
            <person name="Goode T."/>
            <person name="Graham J."/>
            <person name="Grandbois E."/>
            <person name="Grewal S."/>
            <person name="Gyaltsen K."/>
            <person name="Hafez N."/>
            <person name="Hagos B."/>
            <person name="Hall J."/>
            <person name="Henson C."/>
            <person name="Hollinger A."/>
            <person name="Honan T."/>
            <person name="Huard M.D."/>
            <person name="Hughes L."/>
            <person name="Hurhula B."/>
            <person name="Husby M.E."/>
            <person name="Kamat A."/>
            <person name="Kanga B."/>
            <person name="Kashin S."/>
            <person name="Khazanovich D."/>
            <person name="Kisner P."/>
            <person name="Lance K."/>
            <person name="Lara M."/>
            <person name="Lee W."/>
            <person name="Lennon N."/>
            <person name="Letendre F."/>
            <person name="LeVine R."/>
            <person name="Lipovsky A."/>
            <person name="Liu X."/>
            <person name="Liu J."/>
            <person name="Liu S."/>
            <person name="Lokyitsang T."/>
            <person name="Lokyitsang Y."/>
            <person name="Lubonja R."/>
            <person name="Lui A."/>
            <person name="MacDonald P."/>
            <person name="Magnisalis V."/>
            <person name="Maru K."/>
            <person name="Matthews C."/>
            <person name="McCusker W."/>
            <person name="McDonough S."/>
            <person name="Mehta T."/>
            <person name="Meldrim J."/>
            <person name="Meneus L."/>
            <person name="Mihai O."/>
            <person name="Mihalev A."/>
            <person name="Mihova T."/>
            <person name="Mittelman R."/>
            <person name="Mlenga V."/>
            <person name="Montmayeur A."/>
            <person name="Mulrain L."/>
            <person name="Navidi A."/>
            <person name="Naylor J."/>
            <person name="Negash T."/>
            <person name="Nguyen T."/>
            <person name="Nguyen N."/>
            <person name="Nicol R."/>
            <person name="Norbu C."/>
            <person name="Norbu N."/>
            <person name="Novod N."/>
            <person name="O'Neill B."/>
            <person name="Osman S."/>
            <person name="Markiewicz E."/>
            <person name="Oyono O.L."/>
            <person name="Patti C."/>
            <person name="Phunkhang P."/>
            <person name="Pierre F."/>
            <person name="Priest M."/>
            <person name="Raghuraman S."/>
            <person name="Rege F."/>
            <person name="Reyes R."/>
            <person name="Rise C."/>
            <person name="Rogov P."/>
            <person name="Ross K."/>
            <person name="Ryan E."/>
            <person name="Settipalli S."/>
            <person name="Shea T."/>
            <person name="Sherpa N."/>
            <person name="Shi L."/>
            <person name="Shih D."/>
            <person name="Sparrow T."/>
            <person name="Spaulding J."/>
            <person name="Stalker J."/>
            <person name="Stange-Thomann N."/>
            <person name="Stavropoulos S."/>
            <person name="Stone C."/>
            <person name="Strader C."/>
            <person name="Tesfaye S."/>
            <person name="Thomson T."/>
            <person name="Thoulutsang Y."/>
            <person name="Thoulutsang D."/>
            <person name="Topham K."/>
            <person name="Topping I."/>
            <person name="Tsamla T."/>
            <person name="Vassiliev H."/>
            <person name="Vo A."/>
            <person name="Wangchuk T."/>
            <person name="Wangdi T."/>
            <person name="Weiand M."/>
            <person name="Wilkinson J."/>
            <person name="Wilson A."/>
            <person name="Yadav S."/>
            <person name="Young G."/>
            <person name="Yu Q."/>
            <person name="Zembek L."/>
            <person name="Zhong D."/>
            <person name="Zimmer A."/>
            <person name="Zwirko Z."/>
            <person name="Jaffe D.B."/>
            <person name="Alvarez P."/>
            <person name="Brockman W."/>
            <person name="Butler J."/>
            <person name="Chin C."/>
            <person name="Gnerre S."/>
            <person name="Grabherr M."/>
            <person name="Kleber M."/>
            <person name="Mauceli E."/>
            <person name="MacCallum I."/>
        </authorList>
    </citation>
    <scope>NUCLEOTIDE SEQUENCE [LARGE SCALE GENOMIC DNA]</scope>
    <source>
        <strain evidence="3">Tucson 15010-1051.87</strain>
    </source>
</reference>
<dbReference type="FunCoup" id="B4M473">
    <property type="interactions" value="791"/>
</dbReference>